<reference evidence="14" key="1">
    <citation type="submission" date="2023-06" db="EMBL/GenBank/DDBJ databases">
        <title>Genome-scale phylogeny and comparative genomics of the fungal order Sordariales.</title>
        <authorList>
            <consortium name="Lawrence Berkeley National Laboratory"/>
            <person name="Hensen N."/>
            <person name="Bonometti L."/>
            <person name="Westerberg I."/>
            <person name="Brannstrom I.O."/>
            <person name="Guillou S."/>
            <person name="Cros-Aarteil S."/>
            <person name="Calhoun S."/>
            <person name="Haridas S."/>
            <person name="Kuo A."/>
            <person name="Mondo S."/>
            <person name="Pangilinan J."/>
            <person name="Riley R."/>
            <person name="LaButti K."/>
            <person name="Andreopoulos B."/>
            <person name="Lipzen A."/>
            <person name="Chen C."/>
            <person name="Yanf M."/>
            <person name="Daum C."/>
            <person name="Ng V."/>
            <person name="Clum A."/>
            <person name="Steindorff A."/>
            <person name="Ohm R."/>
            <person name="Martin F."/>
            <person name="Silar P."/>
            <person name="Natvig D."/>
            <person name="Lalanne C."/>
            <person name="Gautier V."/>
            <person name="Ament-velasquez S.L."/>
            <person name="Kruys A."/>
            <person name="Hutchinson M.I."/>
            <person name="Powell A.J."/>
            <person name="Barry K."/>
            <person name="Miller A.N."/>
            <person name="Grigoriev I.V."/>
            <person name="Debuchy R."/>
            <person name="Gladieux P."/>
            <person name="Thoren M.H."/>
            <person name="Johannesson H."/>
        </authorList>
    </citation>
    <scope>NUCLEOTIDE SEQUENCE</scope>
    <source>
        <strain evidence="14">SMH3187-1</strain>
    </source>
</reference>
<dbReference type="PRINTS" id="PR00926">
    <property type="entry name" value="MITOCARRIER"/>
</dbReference>
<comment type="function">
    <text evidence="1">Mitochondrial transporter that mediates uptake of thiamine pyrophosphate (ThPP) into mitochondria.</text>
</comment>
<evidence type="ECO:0000256" key="5">
    <source>
        <dbReference type="ARBA" id="ARBA00022692"/>
    </source>
</evidence>
<keyword evidence="6" id="KW-0677">Repeat</keyword>
<keyword evidence="4 12" id="KW-0813">Transport</keyword>
<evidence type="ECO:0000256" key="3">
    <source>
        <dbReference type="ARBA" id="ARBA00021935"/>
    </source>
</evidence>
<feature type="compositionally biased region" description="Low complexity" evidence="13">
    <location>
        <begin position="26"/>
        <end position="40"/>
    </location>
</feature>
<keyword evidence="15" id="KW-1185">Reference proteome</keyword>
<dbReference type="InterPro" id="IPR002067">
    <property type="entry name" value="MCP"/>
</dbReference>
<dbReference type="SUPFAM" id="SSF103506">
    <property type="entry name" value="Mitochondrial carrier"/>
    <property type="match status" value="1"/>
</dbReference>
<keyword evidence="5 11" id="KW-0812">Transmembrane</keyword>
<evidence type="ECO:0000256" key="1">
    <source>
        <dbReference type="ARBA" id="ARBA00002238"/>
    </source>
</evidence>
<proteinExistence type="inferred from homology"/>
<accession>A0AA40K1Z7</accession>
<evidence type="ECO:0000256" key="7">
    <source>
        <dbReference type="ARBA" id="ARBA00022792"/>
    </source>
</evidence>
<evidence type="ECO:0000256" key="11">
    <source>
        <dbReference type="PROSITE-ProRule" id="PRU00282"/>
    </source>
</evidence>
<keyword evidence="7" id="KW-0999">Mitochondrion inner membrane</keyword>
<dbReference type="Pfam" id="PF00153">
    <property type="entry name" value="Mito_carr"/>
    <property type="match status" value="3"/>
</dbReference>
<evidence type="ECO:0000256" key="9">
    <source>
        <dbReference type="ARBA" id="ARBA00023128"/>
    </source>
</evidence>
<evidence type="ECO:0000256" key="12">
    <source>
        <dbReference type="RuleBase" id="RU000488"/>
    </source>
</evidence>
<comment type="similarity">
    <text evidence="12">Belongs to the mitochondrial carrier (TC 2.A.29) family.</text>
</comment>
<sequence length="364" mass="39763">MAAPTPVPPREGSPDGQNTPSHDPQTHPSTETTPAPSTTPVLPPTSERVLKLQAFVSQPVVAAFCAGGVAGAVSRTVVSPLERLKILFQVQSVGRDAYKLSVGKALAKMWREEGWRGFMRGNGTNCIRIVPYSAVQFGSYNFYKRRMFERYPGDSLTPLARLTCGGMAGITSVTFTYPLDIVRTRLSIQSASFAELGAKPKKLPGMWQTMVGMYRTEGGFTALYRGIVPTVAGVAPYGQVGLNFMTYEFVRQYLTPEGEQNPNAVRKLAAGAISGAVAQTCTYPFDVLRRRFQINTMSGMGYQYKSLPDAIRVIIAQEGPKGLYKGIVPNLLKVAPSMASSWLSFEVCRDFLVALKPEEETLLR</sequence>
<dbReference type="PANTHER" id="PTHR24089">
    <property type="entry name" value="SOLUTE CARRIER FAMILY 25"/>
    <property type="match status" value="1"/>
</dbReference>
<keyword evidence="10 11" id="KW-0472">Membrane</keyword>
<evidence type="ECO:0000256" key="2">
    <source>
        <dbReference type="ARBA" id="ARBA00004448"/>
    </source>
</evidence>
<dbReference type="Gene3D" id="1.50.40.10">
    <property type="entry name" value="Mitochondrial carrier domain"/>
    <property type="match status" value="1"/>
</dbReference>
<feature type="repeat" description="Solcar" evidence="11">
    <location>
        <begin position="58"/>
        <end position="146"/>
    </location>
</feature>
<evidence type="ECO:0000256" key="4">
    <source>
        <dbReference type="ARBA" id="ARBA00022448"/>
    </source>
</evidence>
<evidence type="ECO:0000256" key="10">
    <source>
        <dbReference type="ARBA" id="ARBA00023136"/>
    </source>
</evidence>
<dbReference type="InterPro" id="IPR018108">
    <property type="entry name" value="MCP_transmembrane"/>
</dbReference>
<organism evidence="14 15">
    <name type="scientific">Schizothecium vesticola</name>
    <dbReference type="NCBI Taxonomy" id="314040"/>
    <lineage>
        <taxon>Eukaryota</taxon>
        <taxon>Fungi</taxon>
        <taxon>Dikarya</taxon>
        <taxon>Ascomycota</taxon>
        <taxon>Pezizomycotina</taxon>
        <taxon>Sordariomycetes</taxon>
        <taxon>Sordariomycetidae</taxon>
        <taxon>Sordariales</taxon>
        <taxon>Schizotheciaceae</taxon>
        <taxon>Schizothecium</taxon>
    </lineage>
</organism>
<comment type="caution">
    <text evidence="14">The sequence shown here is derived from an EMBL/GenBank/DDBJ whole genome shotgun (WGS) entry which is preliminary data.</text>
</comment>
<protein>
    <recommendedName>
        <fullName evidence="3">Mitochondrial thiamine pyrophosphate carrier 1</fullName>
    </recommendedName>
</protein>
<name>A0AA40K1Z7_9PEZI</name>
<dbReference type="EMBL" id="JAUKUD010000005">
    <property type="protein sequence ID" value="KAK0742891.1"/>
    <property type="molecule type" value="Genomic_DNA"/>
</dbReference>
<evidence type="ECO:0000313" key="15">
    <source>
        <dbReference type="Proteomes" id="UP001172155"/>
    </source>
</evidence>
<evidence type="ECO:0000313" key="14">
    <source>
        <dbReference type="EMBL" id="KAK0742891.1"/>
    </source>
</evidence>
<dbReference type="PROSITE" id="PS50920">
    <property type="entry name" value="SOLCAR"/>
    <property type="match status" value="3"/>
</dbReference>
<feature type="repeat" description="Solcar" evidence="11">
    <location>
        <begin position="156"/>
        <end position="253"/>
    </location>
</feature>
<dbReference type="InterPro" id="IPR023395">
    <property type="entry name" value="MCP_dom_sf"/>
</dbReference>
<feature type="compositionally biased region" description="Pro residues" evidence="13">
    <location>
        <begin position="1"/>
        <end position="11"/>
    </location>
</feature>
<keyword evidence="8" id="KW-1133">Transmembrane helix</keyword>
<dbReference type="Proteomes" id="UP001172155">
    <property type="component" value="Unassembled WGS sequence"/>
</dbReference>
<dbReference type="GO" id="GO:0005743">
    <property type="term" value="C:mitochondrial inner membrane"/>
    <property type="evidence" value="ECO:0007669"/>
    <property type="project" value="UniProtKB-SubCell"/>
</dbReference>
<feature type="repeat" description="Solcar" evidence="11">
    <location>
        <begin position="262"/>
        <end position="351"/>
    </location>
</feature>
<evidence type="ECO:0000256" key="8">
    <source>
        <dbReference type="ARBA" id="ARBA00022989"/>
    </source>
</evidence>
<feature type="region of interest" description="Disordered" evidence="13">
    <location>
        <begin position="1"/>
        <end position="44"/>
    </location>
</feature>
<dbReference type="GO" id="GO:0055085">
    <property type="term" value="P:transmembrane transport"/>
    <property type="evidence" value="ECO:0007669"/>
    <property type="project" value="InterPro"/>
</dbReference>
<keyword evidence="9" id="KW-0496">Mitochondrion</keyword>
<dbReference type="AlphaFoldDB" id="A0AA40K1Z7"/>
<comment type="subcellular location">
    <subcellularLocation>
        <location evidence="2">Mitochondrion inner membrane</location>
        <topology evidence="2">Multi-pass membrane protein</topology>
    </subcellularLocation>
</comment>
<evidence type="ECO:0000256" key="6">
    <source>
        <dbReference type="ARBA" id="ARBA00022737"/>
    </source>
</evidence>
<gene>
    <name evidence="14" type="ORF">B0T18DRAFT_430287</name>
</gene>
<evidence type="ECO:0000256" key="13">
    <source>
        <dbReference type="SAM" id="MobiDB-lite"/>
    </source>
</evidence>